<keyword evidence="5" id="KW-0680">Restriction system</keyword>
<evidence type="ECO:0000256" key="6">
    <source>
        <dbReference type="ARBA" id="ARBA00023125"/>
    </source>
</evidence>
<dbReference type="EMBL" id="JACATZ010000003">
    <property type="protein sequence ID" value="NWJ47750.1"/>
    <property type="molecule type" value="Genomic_DNA"/>
</dbReference>
<name>A0A8T7M6L1_9CHLR</name>
<dbReference type="InterPro" id="IPR025931">
    <property type="entry name" value="TaqI_C"/>
</dbReference>
<evidence type="ECO:0000313" key="11">
    <source>
        <dbReference type="EMBL" id="WJW69655.1"/>
    </source>
</evidence>
<dbReference type="InterPro" id="IPR011639">
    <property type="entry name" value="MethylTrfase_TaqI-like_dom"/>
</dbReference>
<evidence type="ECO:0000313" key="10">
    <source>
        <dbReference type="EMBL" id="NWJ47750.1"/>
    </source>
</evidence>
<feature type="domain" description="Type II methyltransferase M.TaqI-like" evidence="8">
    <location>
        <begin position="449"/>
        <end position="634"/>
    </location>
</feature>
<keyword evidence="13" id="KW-1185">Reference proteome</keyword>
<sequence>MNNLNDVAQLVAKFKNENHIFTDPSFKEMQLRTQFLDPFFEALGWDVRGVGSLSEVVVEDPITIDGKKKSIDYSFKIGDKRKFLVEAKKPSVALKTDDTAAFQLRRYAWNASLPLGILTDFEEFSIYDCRIKPELSDHANVARLSYYRFEQYEDKWSEIYNLFSREAVVEGKLDAYIEANQSKKGYQTVDTAFLKDIERWREALAKDIAARNPHLNQSDLNFAVQATLDRLIFLRICEDREIEPYERLYRLSEEKNIYQRLTDYFQEADDRYNSGLFHFKKDERPDGERDGYTLGMKIGDDTLRPIIQNLYWPNIYAFSIIPVEILGQVYEQFLGKVITLDSAHIAKVEEKPEVRKAGGVYYTPAYIVDYIVKNTVGKLLEGKTPEEAAALKLVDPACGSGSFLLGAYRYLLEWYLEQYQKFPKKYGKKFAPGRTDRLSNIEKKQILLNNIYGVDIDPQAVEVTKLSLMLKALEGETSDGIKQLRMLRERALPDLSHNIKCGNSLIGMDFLEQHKDLSRDEFRHINPFDWQAAFPAVFKQGGFDAVIGNPPYVRQESLGEYKSYFQQNYKVYHGTADLYTYFFERGVSLLRPQGFFSIIVANKWMRANYGEPLRIWLKQQHINEILDFGDLQVFHKATTYICIICLQNEAKNPVIKVTEVKTLGFPSLEEYVNKNQYEYRQDSLEDKGWSLGNSQRQKLLAKMQIGMPFGKYVHGIIYRGVLTGLDKAFVITKEIKEQIINQQPSSTELIKPYLAGRDVKRYKQPASDRYLILIPYGWTRKHLDKDVDAWEWLEKNYPFIAAHLKPFSEEAQKRYDKGEYWWELRPCDYYSEFEKPKIHYLKFQVKPAFTYDNEGFYCNSAVFVIPKNDLYLLGILNSKLGWFLISSYCTQIQNGYQLIFKYMQQLPIRTINFDDPADKARHDKMVGLVERMLDLHKQLATSYSPHDKTFLQNQISQTDRQIDALVYELYDLSAEEIKIVEGQ</sequence>
<evidence type="ECO:0000313" key="12">
    <source>
        <dbReference type="Proteomes" id="UP000521676"/>
    </source>
</evidence>
<dbReference type="InterPro" id="IPR050953">
    <property type="entry name" value="N4_N6_ade-DNA_methylase"/>
</dbReference>
<accession>A0A8T7M6L1</accession>
<dbReference type="GO" id="GO:0009007">
    <property type="term" value="F:site-specific DNA-methyltransferase (adenine-specific) activity"/>
    <property type="evidence" value="ECO:0007669"/>
    <property type="project" value="UniProtKB-EC"/>
</dbReference>
<dbReference type="AlphaFoldDB" id="A0A8T7M6L1"/>
<evidence type="ECO:0000259" key="9">
    <source>
        <dbReference type="Pfam" id="PF12950"/>
    </source>
</evidence>
<dbReference type="PROSITE" id="PS00092">
    <property type="entry name" value="N6_MTASE"/>
    <property type="match status" value="1"/>
</dbReference>
<evidence type="ECO:0000313" key="13">
    <source>
        <dbReference type="Proteomes" id="UP001431572"/>
    </source>
</evidence>
<evidence type="ECO:0000259" key="8">
    <source>
        <dbReference type="Pfam" id="PF07669"/>
    </source>
</evidence>
<dbReference type="InterPro" id="IPR029063">
    <property type="entry name" value="SAM-dependent_MTases_sf"/>
</dbReference>
<dbReference type="EC" id="2.1.1.72" evidence="1"/>
<proteinExistence type="predicted"/>
<evidence type="ECO:0000256" key="2">
    <source>
        <dbReference type="ARBA" id="ARBA00022603"/>
    </source>
</evidence>
<dbReference type="GO" id="GO:0003677">
    <property type="term" value="F:DNA binding"/>
    <property type="evidence" value="ECO:0007669"/>
    <property type="project" value="UniProtKB-KW"/>
</dbReference>
<evidence type="ECO:0000256" key="7">
    <source>
        <dbReference type="ARBA" id="ARBA00047942"/>
    </source>
</evidence>
<dbReference type="InterPro" id="IPR002052">
    <property type="entry name" value="DNA_methylase_N6_adenine_CS"/>
</dbReference>
<dbReference type="Gene3D" id="3.40.50.150">
    <property type="entry name" value="Vaccinia Virus protein VP39"/>
    <property type="match status" value="1"/>
</dbReference>
<dbReference type="GO" id="GO:0032259">
    <property type="term" value="P:methylation"/>
    <property type="evidence" value="ECO:0007669"/>
    <property type="project" value="UniProtKB-KW"/>
</dbReference>
<dbReference type="PRINTS" id="PR00507">
    <property type="entry name" value="N12N6MTFRASE"/>
</dbReference>
<reference evidence="11" key="2">
    <citation type="journal article" date="2024" name="Nature">
        <title>Anoxygenic phototroph of the Chloroflexota uses a type I reaction centre.</title>
        <authorList>
            <person name="Tsuji J.M."/>
            <person name="Shaw N.A."/>
            <person name="Nagashima S."/>
            <person name="Venkiteswaran J.J."/>
            <person name="Schiff S.L."/>
            <person name="Watanabe T."/>
            <person name="Fukui M."/>
            <person name="Hanada S."/>
            <person name="Tank M."/>
            <person name="Neufeld J.D."/>
        </authorList>
    </citation>
    <scope>NUCLEOTIDE SEQUENCE</scope>
    <source>
        <strain evidence="11">L227-S17</strain>
    </source>
</reference>
<protein>
    <recommendedName>
        <fullName evidence="1">site-specific DNA-methyltransferase (adenine-specific)</fullName>
        <ecNumber evidence="1">2.1.1.72</ecNumber>
    </recommendedName>
</protein>
<dbReference type="Pfam" id="PF07669">
    <property type="entry name" value="Eco57I"/>
    <property type="match status" value="1"/>
</dbReference>
<reference evidence="10 12" key="1">
    <citation type="submission" date="2020-06" db="EMBL/GenBank/DDBJ databases">
        <title>Anoxygenic phototrophic Chloroflexota member uses a Type I reaction center.</title>
        <authorList>
            <person name="Tsuji J.M."/>
            <person name="Shaw N.A."/>
            <person name="Nagashima S."/>
            <person name="Venkiteswaran J."/>
            <person name="Schiff S.L."/>
            <person name="Hanada S."/>
            <person name="Tank M."/>
            <person name="Neufeld J.D."/>
        </authorList>
    </citation>
    <scope>NUCLEOTIDE SEQUENCE [LARGE SCALE GENOMIC DNA]</scope>
    <source>
        <strain evidence="10">L227-S17</strain>
    </source>
</reference>
<dbReference type="PANTHER" id="PTHR33841">
    <property type="entry name" value="DNA METHYLTRANSFERASE YEEA-RELATED"/>
    <property type="match status" value="1"/>
</dbReference>
<evidence type="ECO:0000256" key="4">
    <source>
        <dbReference type="ARBA" id="ARBA00022691"/>
    </source>
</evidence>
<comment type="catalytic activity">
    <reaction evidence="7">
        <text>a 2'-deoxyadenosine in DNA + S-adenosyl-L-methionine = an N(6)-methyl-2'-deoxyadenosine in DNA + S-adenosyl-L-homocysteine + H(+)</text>
        <dbReference type="Rhea" id="RHEA:15197"/>
        <dbReference type="Rhea" id="RHEA-COMP:12418"/>
        <dbReference type="Rhea" id="RHEA-COMP:12419"/>
        <dbReference type="ChEBI" id="CHEBI:15378"/>
        <dbReference type="ChEBI" id="CHEBI:57856"/>
        <dbReference type="ChEBI" id="CHEBI:59789"/>
        <dbReference type="ChEBI" id="CHEBI:90615"/>
        <dbReference type="ChEBI" id="CHEBI:90616"/>
        <dbReference type="EC" id="2.1.1.72"/>
    </reaction>
</comment>
<dbReference type="PANTHER" id="PTHR33841:SF1">
    <property type="entry name" value="DNA METHYLTRANSFERASE A"/>
    <property type="match status" value="1"/>
</dbReference>
<dbReference type="EMBL" id="CP128400">
    <property type="protein sequence ID" value="WJW69655.1"/>
    <property type="molecule type" value="Genomic_DNA"/>
</dbReference>
<dbReference type="Proteomes" id="UP001431572">
    <property type="component" value="Chromosome 2"/>
</dbReference>
<keyword evidence="2 10" id="KW-0489">Methyltransferase</keyword>
<evidence type="ECO:0000256" key="3">
    <source>
        <dbReference type="ARBA" id="ARBA00022679"/>
    </source>
</evidence>
<keyword evidence="4" id="KW-0949">S-adenosyl-L-methionine</keyword>
<dbReference type="SUPFAM" id="SSF53335">
    <property type="entry name" value="S-adenosyl-L-methionine-dependent methyltransferases"/>
    <property type="match status" value="1"/>
</dbReference>
<feature type="domain" description="TaqI-like C-terminal specificity" evidence="9">
    <location>
        <begin position="751"/>
        <end position="908"/>
    </location>
</feature>
<organism evidence="10 12">
    <name type="scientific">Candidatus Chlorohelix allophototropha</name>
    <dbReference type="NCBI Taxonomy" id="3003348"/>
    <lineage>
        <taxon>Bacteria</taxon>
        <taxon>Bacillati</taxon>
        <taxon>Chloroflexota</taxon>
        <taxon>Chloroflexia</taxon>
        <taxon>Candidatus Chloroheliales</taxon>
        <taxon>Candidatus Chloroheliaceae</taxon>
        <taxon>Candidatus Chlorohelix</taxon>
    </lineage>
</organism>
<dbReference type="Pfam" id="PF12950">
    <property type="entry name" value="TaqI_C"/>
    <property type="match status" value="1"/>
</dbReference>
<dbReference type="GO" id="GO:0009307">
    <property type="term" value="P:DNA restriction-modification system"/>
    <property type="evidence" value="ECO:0007669"/>
    <property type="project" value="UniProtKB-KW"/>
</dbReference>
<dbReference type="RefSeq" id="WP_341471528.1">
    <property type="nucleotide sequence ID" value="NZ_CP128400.1"/>
</dbReference>
<evidence type="ECO:0000256" key="5">
    <source>
        <dbReference type="ARBA" id="ARBA00022747"/>
    </source>
</evidence>
<dbReference type="Proteomes" id="UP000521676">
    <property type="component" value="Unassembled WGS sequence"/>
</dbReference>
<gene>
    <name evidence="10" type="ORF">HXX08_18000</name>
    <name evidence="11" type="ORF">OZ401_003283</name>
</gene>
<evidence type="ECO:0000256" key="1">
    <source>
        <dbReference type="ARBA" id="ARBA00011900"/>
    </source>
</evidence>
<keyword evidence="3" id="KW-0808">Transferase</keyword>
<keyword evidence="6" id="KW-0238">DNA-binding</keyword>